<proteinExistence type="inferred from homology"/>
<dbReference type="PANTHER" id="PTHR48048:SF89">
    <property type="entry name" value="GLYCOSYLTRANSFERASE"/>
    <property type="match status" value="1"/>
</dbReference>
<evidence type="ECO:0000256" key="2">
    <source>
        <dbReference type="ARBA" id="ARBA00022679"/>
    </source>
</evidence>
<gene>
    <name evidence="5" type="ORF">LUZ62_055663</name>
</gene>
<evidence type="ECO:0000256" key="3">
    <source>
        <dbReference type="RuleBase" id="RU003718"/>
    </source>
</evidence>
<dbReference type="GO" id="GO:0035251">
    <property type="term" value="F:UDP-glucosyltransferase activity"/>
    <property type="evidence" value="ECO:0007669"/>
    <property type="project" value="InterPro"/>
</dbReference>
<protein>
    <recommendedName>
        <fullName evidence="4">Glycosyltransferase</fullName>
        <ecNumber evidence="4">2.4.1.-</ecNumber>
    </recommendedName>
</protein>
<dbReference type="InterPro" id="IPR035595">
    <property type="entry name" value="UDP_glycos_trans_CS"/>
</dbReference>
<dbReference type="AlphaFoldDB" id="A0AAV8DWY6"/>
<evidence type="ECO:0000256" key="1">
    <source>
        <dbReference type="ARBA" id="ARBA00009995"/>
    </source>
</evidence>
<comment type="caution">
    <text evidence="5">The sequence shown here is derived from an EMBL/GenBank/DDBJ whole genome shotgun (WGS) entry which is preliminary data.</text>
</comment>
<dbReference type="PANTHER" id="PTHR48048">
    <property type="entry name" value="GLYCOSYLTRANSFERASE"/>
    <property type="match status" value="1"/>
</dbReference>
<dbReference type="InterPro" id="IPR002213">
    <property type="entry name" value="UDP_glucos_trans"/>
</dbReference>
<dbReference type="Gene3D" id="3.40.50.2000">
    <property type="entry name" value="Glycogen Phosphorylase B"/>
    <property type="match status" value="2"/>
</dbReference>
<evidence type="ECO:0000256" key="4">
    <source>
        <dbReference type="RuleBase" id="RU362057"/>
    </source>
</evidence>
<dbReference type="EC" id="2.4.1.-" evidence="4"/>
<dbReference type="CDD" id="cd03784">
    <property type="entry name" value="GT1_Gtf-like"/>
    <property type="match status" value="1"/>
</dbReference>
<dbReference type="InterPro" id="IPR050481">
    <property type="entry name" value="UDP-glycosyltransf_plant"/>
</dbReference>
<dbReference type="FunFam" id="3.40.50.2000:FF:000020">
    <property type="entry name" value="Glycosyltransferase"/>
    <property type="match status" value="1"/>
</dbReference>
<dbReference type="Proteomes" id="UP001140206">
    <property type="component" value="Chromosome 3"/>
</dbReference>
<organism evidence="5 6">
    <name type="scientific">Rhynchospora pubera</name>
    <dbReference type="NCBI Taxonomy" id="906938"/>
    <lineage>
        <taxon>Eukaryota</taxon>
        <taxon>Viridiplantae</taxon>
        <taxon>Streptophyta</taxon>
        <taxon>Embryophyta</taxon>
        <taxon>Tracheophyta</taxon>
        <taxon>Spermatophyta</taxon>
        <taxon>Magnoliopsida</taxon>
        <taxon>Liliopsida</taxon>
        <taxon>Poales</taxon>
        <taxon>Cyperaceae</taxon>
        <taxon>Cyperoideae</taxon>
        <taxon>Rhynchosporeae</taxon>
        <taxon>Rhynchospora</taxon>
    </lineage>
</organism>
<evidence type="ECO:0000313" key="6">
    <source>
        <dbReference type="Proteomes" id="UP001140206"/>
    </source>
</evidence>
<evidence type="ECO:0000313" key="5">
    <source>
        <dbReference type="EMBL" id="KAJ4771406.1"/>
    </source>
</evidence>
<keyword evidence="6" id="KW-1185">Reference proteome</keyword>
<sequence>MEGKVVLYPIMGVSHIIPMVQLAKLFLKHGISVEIAVINPPVMPTSTTNFISKVSTTNPEIKFNLLPPLPPPPKPPTTPISTMLNTIQSNNTQLQSYLQSLSETTSVSALVIDFFCVDALNVAAALEIPVYTFYTSGANDLAVLLRVPELVPTWDHTKKDVGKNPVVIPGIPLLHASDLPHLVLQFNTEDHELLINVFRRMAETKGIFINTFEFLEPRAVKTLKDGLCLSTRPTPPTYCIGPLVTAPQEGVAHPCLRWLDSQQKNSVVLLSFGSSGNFPTNQLQEIAFGIEKSGQKFIWVVRNPESASPDGKPYDPLAEPDLGALLPEGFLNRTKEQGIVVKSWAPQVEILQHEAVGGFVSHCGWSSTLEAITNGVPIICWPLFAEQKMNRVFLIEEIKIGVELKGCDEGLVSRDELAEKLRWLMESEGGQELRNNVNAHRINGLEALREGGTSERAFLEFKENLKLQNV</sequence>
<comment type="similarity">
    <text evidence="1 3">Belongs to the UDP-glycosyltransferase family.</text>
</comment>
<name>A0AAV8DWY6_9POAL</name>
<keyword evidence="3" id="KW-0328">Glycosyltransferase</keyword>
<dbReference type="Pfam" id="PF00201">
    <property type="entry name" value="UDPGT"/>
    <property type="match status" value="1"/>
</dbReference>
<dbReference type="PROSITE" id="PS00375">
    <property type="entry name" value="UDPGT"/>
    <property type="match status" value="1"/>
</dbReference>
<accession>A0AAV8DWY6</accession>
<keyword evidence="2 3" id="KW-0808">Transferase</keyword>
<dbReference type="SUPFAM" id="SSF53756">
    <property type="entry name" value="UDP-Glycosyltransferase/glycogen phosphorylase"/>
    <property type="match status" value="1"/>
</dbReference>
<reference evidence="5" key="1">
    <citation type="submission" date="2022-08" db="EMBL/GenBank/DDBJ databases">
        <authorList>
            <person name="Marques A."/>
        </authorList>
    </citation>
    <scope>NUCLEOTIDE SEQUENCE</scope>
    <source>
        <strain evidence="5">RhyPub2mFocal</strain>
        <tissue evidence="5">Leaves</tissue>
    </source>
</reference>
<dbReference type="EMBL" id="JAMFTS010000003">
    <property type="protein sequence ID" value="KAJ4771406.1"/>
    <property type="molecule type" value="Genomic_DNA"/>
</dbReference>